<reference evidence="1" key="1">
    <citation type="journal article" date="2011" name="Environ. Microbiol.">
        <title>Time-series analyses of Monterey Bay coastal microbial picoplankton using a 'genome proxy' microarray.</title>
        <authorList>
            <person name="Rich V.I."/>
            <person name="Pham V.D."/>
            <person name="Eppley J."/>
            <person name="Shi Y."/>
            <person name="DeLong E.F."/>
        </authorList>
    </citation>
    <scope>NUCLEOTIDE SEQUENCE</scope>
</reference>
<accession>E0XW36</accession>
<protein>
    <submittedName>
        <fullName evidence="1">Uncharacterized protein</fullName>
    </submittedName>
</protein>
<evidence type="ECO:0000313" key="1">
    <source>
        <dbReference type="EMBL" id="ADI18627.1"/>
    </source>
</evidence>
<dbReference type="EMBL" id="GU474895">
    <property type="protein sequence ID" value="ADI18627.1"/>
    <property type="molecule type" value="Genomic_DNA"/>
</dbReference>
<sequence>MDTGTIPRKRILIREIVHHKSVTDCWAPFSRQRHKRLRTMDIYGHVWSLVQATSNEMLKVFWPDAPLVPEPCGW</sequence>
<organism evidence="1">
    <name type="scientific">uncultured Rhodospirillales bacterium HF4000_24M03</name>
    <dbReference type="NCBI Taxonomy" id="710788"/>
    <lineage>
        <taxon>Bacteria</taxon>
        <taxon>Pseudomonadati</taxon>
        <taxon>Pseudomonadota</taxon>
        <taxon>Alphaproteobacteria</taxon>
        <taxon>Rhodospirillales</taxon>
        <taxon>environmental samples</taxon>
    </lineage>
</organism>
<dbReference type="AlphaFoldDB" id="E0XW36"/>
<name>E0XW36_9PROT</name>
<proteinExistence type="predicted"/>